<evidence type="ECO:0000313" key="2">
    <source>
        <dbReference type="Proteomes" id="UP000182510"/>
    </source>
</evidence>
<name>A0A1L3J6X3_9FLAO</name>
<accession>A0A1L3J6X3</accession>
<organism evidence="1 2">
    <name type="scientific">Christiangramia salexigens</name>
    <dbReference type="NCBI Taxonomy" id="1913577"/>
    <lineage>
        <taxon>Bacteria</taxon>
        <taxon>Pseudomonadati</taxon>
        <taxon>Bacteroidota</taxon>
        <taxon>Flavobacteriia</taxon>
        <taxon>Flavobacteriales</taxon>
        <taxon>Flavobacteriaceae</taxon>
        <taxon>Christiangramia</taxon>
    </lineage>
</organism>
<proteinExistence type="predicted"/>
<sequence>MEIICLVLLAMLFAIRFIPNRLLVIKHTVKSGYLNIALKFRISVSEEISIINYLNINEVSGSKYSSDFKDYGFAHINSAGRNLN</sequence>
<dbReference type="Proteomes" id="UP000182510">
    <property type="component" value="Chromosome"/>
</dbReference>
<protein>
    <submittedName>
        <fullName evidence="1">Uncharacterized protein</fullName>
    </submittedName>
</protein>
<gene>
    <name evidence="1" type="ORF">LPB144_10910</name>
</gene>
<keyword evidence="2" id="KW-1185">Reference proteome</keyword>
<reference evidence="1 2" key="1">
    <citation type="submission" date="2016-11" db="EMBL/GenBank/DDBJ databases">
        <title>Gramella sp. LPB0144 isolated from marine environment.</title>
        <authorList>
            <person name="Kim E."/>
            <person name="Yi H."/>
        </authorList>
    </citation>
    <scope>NUCLEOTIDE SEQUENCE [LARGE SCALE GENOMIC DNA]</scope>
    <source>
        <strain evidence="1 2">LPB0144</strain>
    </source>
</reference>
<dbReference type="STRING" id="1913577.LPB144_10910"/>
<dbReference type="KEGG" id="grl:LPB144_10910"/>
<evidence type="ECO:0000313" key="1">
    <source>
        <dbReference type="EMBL" id="APG60886.1"/>
    </source>
</evidence>
<dbReference type="AlphaFoldDB" id="A0A1L3J6X3"/>
<dbReference type="EMBL" id="CP018153">
    <property type="protein sequence ID" value="APG60886.1"/>
    <property type="molecule type" value="Genomic_DNA"/>
</dbReference>
<dbReference type="RefSeq" id="WP_072553575.1">
    <property type="nucleotide sequence ID" value="NZ_CP018153.1"/>
</dbReference>